<dbReference type="Proteomes" id="UP000003987">
    <property type="component" value="Unassembled WGS sequence"/>
</dbReference>
<evidence type="ECO:0000313" key="2">
    <source>
        <dbReference type="EMBL" id="EEU29669.1"/>
    </source>
</evidence>
<dbReference type="Pfam" id="PF13350">
    <property type="entry name" value="Y_phosphatase3"/>
    <property type="match status" value="1"/>
</dbReference>
<organism evidence="2 3">
    <name type="scientific">Limosilactobacillus coleohominis 101-4-CHN</name>
    <dbReference type="NCBI Taxonomy" id="575594"/>
    <lineage>
        <taxon>Bacteria</taxon>
        <taxon>Bacillati</taxon>
        <taxon>Bacillota</taxon>
        <taxon>Bacilli</taxon>
        <taxon>Lactobacillales</taxon>
        <taxon>Lactobacillaceae</taxon>
        <taxon>Limosilactobacillus</taxon>
    </lineage>
</organism>
<dbReference type="InterPro" id="IPR016130">
    <property type="entry name" value="Tyr_Pase_AS"/>
</dbReference>
<name>C7XXP9_9LACO</name>
<dbReference type="InterPro" id="IPR026893">
    <property type="entry name" value="Tyr/Ser_Pase_IphP-type"/>
</dbReference>
<dbReference type="OrthoDB" id="1188001at2"/>
<dbReference type="PANTHER" id="PTHR31126">
    <property type="entry name" value="TYROSINE-PROTEIN PHOSPHATASE"/>
    <property type="match status" value="1"/>
</dbReference>
<evidence type="ECO:0000313" key="3">
    <source>
        <dbReference type="Proteomes" id="UP000003987"/>
    </source>
</evidence>
<dbReference type="AlphaFoldDB" id="C7XXP9"/>
<accession>C7XXP9</accession>
<reference evidence="2 3" key="1">
    <citation type="submission" date="2009-06" db="EMBL/GenBank/DDBJ databases">
        <title>The Genome Sequence of Lactobacillus coleohominis strain 101-4-CHN.</title>
        <authorList>
            <consortium name="The Broad Institute Genome Sequencing Platform"/>
            <person name="Ward D."/>
            <person name="Young S.K."/>
            <person name="Zeng Q."/>
            <person name="Koehrsen M."/>
            <person name="Alvarado L."/>
            <person name="Berlin A."/>
            <person name="Borenstein D."/>
            <person name="Chen Z."/>
            <person name="Engels R."/>
            <person name="Freedman E."/>
            <person name="Gellesch M."/>
            <person name="Goldberg J."/>
            <person name="Griggs A."/>
            <person name="Gujja S."/>
            <person name="Heiman D."/>
            <person name="Hepburn T."/>
            <person name="Howarth C."/>
            <person name="Jen D."/>
            <person name="Larson L."/>
            <person name="Lewis B."/>
            <person name="Mehta T."/>
            <person name="Park D."/>
            <person name="Pearson M."/>
            <person name="Roberts A."/>
            <person name="Saif S."/>
            <person name="Shea T."/>
            <person name="Shenoy N."/>
            <person name="Sisk P."/>
            <person name="Stolte C."/>
            <person name="Sykes S."/>
            <person name="Walk T."/>
            <person name="White J."/>
            <person name="Yandava C."/>
            <person name="Liu Y."/>
            <person name="Xu Q."/>
            <person name="Lander E."/>
            <person name="Nusbaum C."/>
            <person name="Galagan J."/>
            <person name="Birren B."/>
        </authorList>
    </citation>
    <scope>NUCLEOTIDE SEQUENCE [LARGE SCALE GENOMIC DNA]</scope>
    <source>
        <strain evidence="2 3">101-4-CHN</strain>
    </source>
</reference>
<protein>
    <recommendedName>
        <fullName evidence="4">Tyrosine specific protein phosphatases domain-containing protein</fullName>
    </recommendedName>
</protein>
<dbReference type="SUPFAM" id="SSF52799">
    <property type="entry name" value="(Phosphotyrosine protein) phosphatases II"/>
    <property type="match status" value="1"/>
</dbReference>
<sequence length="262" mass="29495">MAHERIIPLLNTHNFRDLGGYPTVNGQTVKWGKIFRSDKLSQLSDQDQQQLTTLVIQTDIDLRSKEEITAAPDQLPDHIEYLSNPIFQRDVTDSSKSVDGLSNELRSNPLAGRQHMQAVYHDMMTSQHAANAFHAIFAQLLTVNEDRSILFHCTAGKDRTGMSAYLILRALGVSAEIAKKDYLLTNTALKNFLNGRQAMLRAAQRPMTLIDNYTALWTADPSYLEAARQVIKEQYGNINNYLSSAVGLTKNDRADLQKLYLN</sequence>
<keyword evidence="3" id="KW-1185">Reference proteome</keyword>
<dbReference type="EMBL" id="GG698806">
    <property type="protein sequence ID" value="EEU29669.1"/>
    <property type="molecule type" value="Genomic_DNA"/>
</dbReference>
<evidence type="ECO:0000256" key="1">
    <source>
        <dbReference type="ARBA" id="ARBA00009580"/>
    </source>
</evidence>
<dbReference type="HOGENOM" id="CLU_057546_0_2_9"/>
<dbReference type="Gene3D" id="3.90.190.10">
    <property type="entry name" value="Protein tyrosine phosphatase superfamily"/>
    <property type="match status" value="1"/>
</dbReference>
<dbReference type="InterPro" id="IPR029021">
    <property type="entry name" value="Prot-tyrosine_phosphatase-like"/>
</dbReference>
<dbReference type="RefSeq" id="WP_006917402.1">
    <property type="nucleotide sequence ID" value="NZ_GG698806.1"/>
</dbReference>
<dbReference type="PANTHER" id="PTHR31126:SF1">
    <property type="entry name" value="TYROSINE SPECIFIC PROTEIN PHOSPHATASES DOMAIN-CONTAINING PROTEIN"/>
    <property type="match status" value="1"/>
</dbReference>
<dbReference type="eggNOG" id="COG2365">
    <property type="taxonomic scope" value="Bacteria"/>
</dbReference>
<dbReference type="GO" id="GO:0004721">
    <property type="term" value="F:phosphoprotein phosphatase activity"/>
    <property type="evidence" value="ECO:0007669"/>
    <property type="project" value="InterPro"/>
</dbReference>
<gene>
    <name evidence="2" type="ORF">HMPREF0501_01463</name>
</gene>
<proteinExistence type="inferred from homology"/>
<comment type="similarity">
    <text evidence="1">Belongs to the protein-tyrosine phosphatase family.</text>
</comment>
<dbReference type="STRING" id="575594.HMPREF0501_01463"/>
<dbReference type="PROSITE" id="PS00383">
    <property type="entry name" value="TYR_PHOSPHATASE_1"/>
    <property type="match status" value="1"/>
</dbReference>
<evidence type="ECO:0008006" key="4">
    <source>
        <dbReference type="Google" id="ProtNLM"/>
    </source>
</evidence>